<dbReference type="Proteomes" id="UP001470230">
    <property type="component" value="Unassembled WGS sequence"/>
</dbReference>
<keyword evidence="2" id="KW-1185">Reference proteome</keyword>
<dbReference type="EMBL" id="JAPFFF010000021">
    <property type="protein sequence ID" value="KAK8853725.1"/>
    <property type="molecule type" value="Genomic_DNA"/>
</dbReference>
<gene>
    <name evidence="1" type="ORF">M9Y10_016268</name>
</gene>
<dbReference type="InterPro" id="IPR036770">
    <property type="entry name" value="Ankyrin_rpt-contain_sf"/>
</dbReference>
<protein>
    <recommendedName>
        <fullName evidence="3">DUF3447 domain-containing protein</fullName>
    </recommendedName>
</protein>
<accession>A0ABR2HVV8</accession>
<dbReference type="PANTHER" id="PTHR24159">
    <property type="match status" value="1"/>
</dbReference>
<dbReference type="SUPFAM" id="SSF48403">
    <property type="entry name" value="Ankyrin repeat"/>
    <property type="match status" value="1"/>
</dbReference>
<evidence type="ECO:0000313" key="1">
    <source>
        <dbReference type="EMBL" id="KAK8853725.1"/>
    </source>
</evidence>
<organism evidence="1 2">
    <name type="scientific">Tritrichomonas musculus</name>
    <dbReference type="NCBI Taxonomy" id="1915356"/>
    <lineage>
        <taxon>Eukaryota</taxon>
        <taxon>Metamonada</taxon>
        <taxon>Parabasalia</taxon>
        <taxon>Tritrichomonadida</taxon>
        <taxon>Tritrichomonadidae</taxon>
        <taxon>Tritrichomonas</taxon>
    </lineage>
</organism>
<sequence length="407" mass="49744">MSKFWFPMDPEHYLGEMKKIQENLLNFIDEETGVDENFQNLKVVFDEFKIVDDKNILKSTLHLLSRVIDNHHRGPSFFDKIEKIITLLKSYITKYYSNLEIFNIFKRNKRILLFLIEEKIITMNQSIVLKLLSDKYVNRKYPEYFSPEIKPFIKENWFPKRLKNKILFKLPENFNEKRKIGENDDYLCELIRNDLIEEFIKYVNLNNIKLNEIIIPESIYETNSILIEKSIDSRNLHCYALFFGSIRIFQYLRNEIYEWPLGYAIYYAVHSRNQEIIRIVEENSKNLHYSDFLMESLKCHHNEIVEYIRDNYLQYDLLKDKEIFYLNLKLHNFEFITNNYLLFPQIFNNFEEILYHFVKYDYYYLLVDFLVKNKEIDINAKIKIIKKSQFFIMFQIQKYFNETDQIC</sequence>
<comment type="caution">
    <text evidence="1">The sequence shown here is derived from an EMBL/GenBank/DDBJ whole genome shotgun (WGS) entry which is preliminary data.</text>
</comment>
<reference evidence="1 2" key="1">
    <citation type="submission" date="2024-04" db="EMBL/GenBank/DDBJ databases">
        <title>Tritrichomonas musculus Genome.</title>
        <authorList>
            <person name="Alves-Ferreira E."/>
            <person name="Grigg M."/>
            <person name="Lorenzi H."/>
            <person name="Galac M."/>
        </authorList>
    </citation>
    <scope>NUCLEOTIDE SEQUENCE [LARGE SCALE GENOMIC DNA]</scope>
    <source>
        <strain evidence="1 2">EAF2021</strain>
    </source>
</reference>
<proteinExistence type="predicted"/>
<dbReference type="PANTHER" id="PTHR24159:SF5">
    <property type="entry name" value="ANK_REP_REGION DOMAIN-CONTAINING PROTEIN"/>
    <property type="match status" value="1"/>
</dbReference>
<name>A0ABR2HVV8_9EUKA</name>
<evidence type="ECO:0000313" key="2">
    <source>
        <dbReference type="Proteomes" id="UP001470230"/>
    </source>
</evidence>
<evidence type="ECO:0008006" key="3">
    <source>
        <dbReference type="Google" id="ProtNLM"/>
    </source>
</evidence>